<comment type="similarity">
    <text evidence="1">Belongs to the UPF0357 family.</text>
</comment>
<dbReference type="AlphaFoldDB" id="H2AZG4"/>
<dbReference type="Pfam" id="PF09435">
    <property type="entry name" value="DUF2015"/>
    <property type="match status" value="1"/>
</dbReference>
<proteinExistence type="inferred from homology"/>
<sequence>MIAFKFQEIMLNLKRRFGGHISLNSEFVNDVESGLYSRNFNIISKNNDDGRAGLDDKSKQEIKNIMENEQVSFDKARLLFTERKFKDNAIGPDGMPLDPKAVTFSR</sequence>
<evidence type="ECO:0000313" key="4">
    <source>
        <dbReference type="Proteomes" id="UP000005220"/>
    </source>
</evidence>
<dbReference type="GeneID" id="13887716"/>
<evidence type="ECO:0000313" key="3">
    <source>
        <dbReference type="EMBL" id="CCF59720.1"/>
    </source>
</evidence>
<reference evidence="3 4" key="1">
    <citation type="journal article" date="2011" name="Proc. Natl. Acad. Sci. U.S.A.">
        <title>Evolutionary erosion of yeast sex chromosomes by mating-type switching accidents.</title>
        <authorList>
            <person name="Gordon J.L."/>
            <person name="Armisen D."/>
            <person name="Proux-Wera E."/>
            <person name="Oheigeartaigh S.S."/>
            <person name="Byrne K.P."/>
            <person name="Wolfe K.H."/>
        </authorList>
    </citation>
    <scope>NUCLEOTIDE SEQUENCE [LARGE SCALE GENOMIC DNA]</scope>
    <source>
        <strain evidence="4">ATCC 22294 / BCRC 22015 / CBS 2517 / CECT 1963 / NBRC 1671 / NRRL Y-8276</strain>
    </source>
</reference>
<protein>
    <submittedName>
        <fullName evidence="3">Uncharacterized protein</fullName>
    </submittedName>
</protein>
<dbReference type="KEGG" id="kaf:KAFR_0H03100"/>
<keyword evidence="4" id="KW-1185">Reference proteome</keyword>
<organism evidence="3 4">
    <name type="scientific">Kazachstania africana (strain ATCC 22294 / BCRC 22015 / CBS 2517 / CECT 1963 / NBRC 1671 / NRRL Y-8276)</name>
    <name type="common">Yeast</name>
    <name type="synonym">Kluyveromyces africanus</name>
    <dbReference type="NCBI Taxonomy" id="1071382"/>
    <lineage>
        <taxon>Eukaryota</taxon>
        <taxon>Fungi</taxon>
        <taxon>Dikarya</taxon>
        <taxon>Ascomycota</taxon>
        <taxon>Saccharomycotina</taxon>
        <taxon>Saccharomycetes</taxon>
        <taxon>Saccharomycetales</taxon>
        <taxon>Saccharomycetaceae</taxon>
        <taxon>Kazachstania</taxon>
    </lineage>
</organism>
<dbReference type="PANTHER" id="PTHR28023">
    <property type="entry name" value="UPF0357 PROTEIN YCL012C"/>
    <property type="match status" value="1"/>
</dbReference>
<dbReference type="Proteomes" id="UP000005220">
    <property type="component" value="Chromosome 8"/>
</dbReference>
<dbReference type="HOGENOM" id="CLU_128832_3_0_1"/>
<dbReference type="OrthoDB" id="447314at2759"/>
<dbReference type="InParanoid" id="H2AZG4"/>
<keyword evidence="2" id="KW-0732">Signal</keyword>
<dbReference type="RefSeq" id="XP_003958855.1">
    <property type="nucleotide sequence ID" value="XM_003958806.1"/>
</dbReference>
<dbReference type="InterPro" id="IPR018559">
    <property type="entry name" value="DUF2015"/>
</dbReference>
<dbReference type="eggNOG" id="ENOG502S73R">
    <property type="taxonomic scope" value="Eukaryota"/>
</dbReference>
<name>H2AZG4_KAZAF</name>
<dbReference type="EMBL" id="HE650828">
    <property type="protein sequence ID" value="CCF59720.1"/>
    <property type="molecule type" value="Genomic_DNA"/>
</dbReference>
<gene>
    <name evidence="3" type="primary">KAFR0H03100</name>
    <name evidence="3" type="ORF">KAFR_0H03100</name>
</gene>
<dbReference type="FunCoup" id="H2AZG4">
    <property type="interactions" value="6"/>
</dbReference>
<accession>H2AZG4</accession>
<evidence type="ECO:0000256" key="2">
    <source>
        <dbReference type="ARBA" id="ARBA00022729"/>
    </source>
</evidence>
<evidence type="ECO:0000256" key="1">
    <source>
        <dbReference type="ARBA" id="ARBA00008325"/>
    </source>
</evidence>
<dbReference type="PANTHER" id="PTHR28023:SF1">
    <property type="entry name" value="UPF0357 PROTEIN YCL012C"/>
    <property type="match status" value="1"/>
</dbReference>